<dbReference type="Gene3D" id="4.10.280.10">
    <property type="entry name" value="Helix-loop-helix DNA-binding domain"/>
    <property type="match status" value="1"/>
</dbReference>
<reference evidence="4 5" key="1">
    <citation type="journal article" date="2011" name="Science">
        <title>The ecoresponsive genome of Daphnia pulex.</title>
        <authorList>
            <person name="Colbourne J.K."/>
            <person name="Pfrender M.E."/>
            <person name="Gilbert D."/>
            <person name="Thomas W.K."/>
            <person name="Tucker A."/>
            <person name="Oakley T.H."/>
            <person name="Tokishita S."/>
            <person name="Aerts A."/>
            <person name="Arnold G.J."/>
            <person name="Basu M.K."/>
            <person name="Bauer D.J."/>
            <person name="Caceres C.E."/>
            <person name="Carmel L."/>
            <person name="Casola C."/>
            <person name="Choi J.H."/>
            <person name="Detter J.C."/>
            <person name="Dong Q."/>
            <person name="Dusheyko S."/>
            <person name="Eads B.D."/>
            <person name="Frohlich T."/>
            <person name="Geiler-Samerotte K.A."/>
            <person name="Gerlach D."/>
            <person name="Hatcher P."/>
            <person name="Jogdeo S."/>
            <person name="Krijgsveld J."/>
            <person name="Kriventseva E.V."/>
            <person name="Kultz D."/>
            <person name="Laforsch C."/>
            <person name="Lindquist E."/>
            <person name="Lopez J."/>
            <person name="Manak J.R."/>
            <person name="Muller J."/>
            <person name="Pangilinan J."/>
            <person name="Patwardhan R.P."/>
            <person name="Pitluck S."/>
            <person name="Pritham E.J."/>
            <person name="Rechtsteiner A."/>
            <person name="Rho M."/>
            <person name="Rogozin I.B."/>
            <person name="Sakarya O."/>
            <person name="Salamov A."/>
            <person name="Schaack S."/>
            <person name="Shapiro H."/>
            <person name="Shiga Y."/>
            <person name="Skalitzky C."/>
            <person name="Smith Z."/>
            <person name="Souvorov A."/>
            <person name="Sung W."/>
            <person name="Tang Z."/>
            <person name="Tsuchiya D."/>
            <person name="Tu H."/>
            <person name="Vos H."/>
            <person name="Wang M."/>
            <person name="Wolf Y.I."/>
            <person name="Yamagata H."/>
            <person name="Yamada T."/>
            <person name="Ye Y."/>
            <person name="Shaw J.R."/>
            <person name="Andrews J."/>
            <person name="Crease T.J."/>
            <person name="Tang H."/>
            <person name="Lucas S.M."/>
            <person name="Robertson H.M."/>
            <person name="Bork P."/>
            <person name="Koonin E.V."/>
            <person name="Zdobnov E.M."/>
            <person name="Grigoriev I.V."/>
            <person name="Lynch M."/>
            <person name="Boore J.L."/>
        </authorList>
    </citation>
    <scope>NUCLEOTIDE SEQUENCE [LARGE SCALE GENOMIC DNA]</scope>
</reference>
<dbReference type="GO" id="GO:0005634">
    <property type="term" value="C:nucleus"/>
    <property type="evidence" value="ECO:0000318"/>
    <property type="project" value="GO_Central"/>
</dbReference>
<dbReference type="STRING" id="6669.E9GT80"/>
<dbReference type="PhylomeDB" id="E9GT80"/>
<dbReference type="InterPro" id="IPR011598">
    <property type="entry name" value="bHLH_dom"/>
</dbReference>
<evidence type="ECO:0000313" key="4">
    <source>
        <dbReference type="EMBL" id="EFX77231.1"/>
    </source>
</evidence>
<dbReference type="InterPro" id="IPR050933">
    <property type="entry name" value="Circadian_TF"/>
</dbReference>
<dbReference type="GO" id="GO:0045944">
    <property type="term" value="P:positive regulation of transcription by RNA polymerase II"/>
    <property type="evidence" value="ECO:0007669"/>
    <property type="project" value="UniProtKB-ARBA"/>
</dbReference>
<feature type="compositionally biased region" description="Polar residues" evidence="1">
    <location>
        <begin position="21"/>
        <end position="30"/>
    </location>
</feature>
<dbReference type="OrthoDB" id="6342841at2759"/>
<dbReference type="InterPro" id="IPR035965">
    <property type="entry name" value="PAS-like_dom_sf"/>
</dbReference>
<dbReference type="GO" id="GO:0006357">
    <property type="term" value="P:regulation of transcription by RNA polymerase II"/>
    <property type="evidence" value="ECO:0000318"/>
    <property type="project" value="GO_Central"/>
</dbReference>
<feature type="region of interest" description="Disordered" evidence="1">
    <location>
        <begin position="575"/>
        <end position="600"/>
    </location>
</feature>
<keyword evidence="5" id="KW-1185">Reference proteome</keyword>
<evidence type="ECO:0000259" key="2">
    <source>
        <dbReference type="PROSITE" id="PS50112"/>
    </source>
</evidence>
<evidence type="ECO:0000313" key="5">
    <source>
        <dbReference type="Proteomes" id="UP000000305"/>
    </source>
</evidence>
<dbReference type="InterPro" id="IPR000014">
    <property type="entry name" value="PAS"/>
</dbReference>
<feature type="domain" description="PAS" evidence="2">
    <location>
        <begin position="101"/>
        <end position="150"/>
    </location>
</feature>
<dbReference type="GO" id="GO:0000978">
    <property type="term" value="F:RNA polymerase II cis-regulatory region sequence-specific DNA binding"/>
    <property type="evidence" value="ECO:0000318"/>
    <property type="project" value="GO_Central"/>
</dbReference>
<dbReference type="eggNOG" id="KOG3561">
    <property type="taxonomic scope" value="Eukaryota"/>
</dbReference>
<dbReference type="EMBL" id="GL732563">
    <property type="protein sequence ID" value="EFX77231.1"/>
    <property type="molecule type" value="Genomic_DNA"/>
</dbReference>
<name>E9GT80_DAPPU</name>
<dbReference type="Pfam" id="PF14598">
    <property type="entry name" value="PAS_11"/>
    <property type="match status" value="1"/>
</dbReference>
<dbReference type="HOGENOM" id="CLU_398653_0_0_1"/>
<accession>E9GT80</accession>
<dbReference type="GO" id="GO:0034751">
    <property type="term" value="C:aryl hydrocarbon receptor complex"/>
    <property type="evidence" value="ECO:0000318"/>
    <property type="project" value="GO_Central"/>
</dbReference>
<dbReference type="Pfam" id="PF00010">
    <property type="entry name" value="HLH"/>
    <property type="match status" value="1"/>
</dbReference>
<dbReference type="KEGG" id="dpx:DAPPUDRAFT_247693"/>
<dbReference type="FunCoup" id="E9GT80">
    <property type="interactions" value="9"/>
</dbReference>
<dbReference type="GO" id="GO:0000981">
    <property type="term" value="F:DNA-binding transcription factor activity, RNA polymerase II-specific"/>
    <property type="evidence" value="ECO:0000318"/>
    <property type="project" value="GO_Central"/>
</dbReference>
<feature type="domain" description="BHLH" evidence="3">
    <location>
        <begin position="29"/>
        <end position="82"/>
    </location>
</feature>
<proteinExistence type="predicted"/>
<dbReference type="SMART" id="SM00353">
    <property type="entry name" value="HLH"/>
    <property type="match status" value="1"/>
</dbReference>
<feature type="region of interest" description="Disordered" evidence="1">
    <location>
        <begin position="1"/>
        <end position="39"/>
    </location>
</feature>
<evidence type="ECO:0008006" key="6">
    <source>
        <dbReference type="Google" id="ProtNLM"/>
    </source>
</evidence>
<dbReference type="AlphaFoldDB" id="E9GT80"/>
<gene>
    <name evidence="4" type="ORF">DAPPUDRAFT_247693</name>
</gene>
<evidence type="ECO:0000256" key="1">
    <source>
        <dbReference type="SAM" id="MobiDB-lite"/>
    </source>
</evidence>
<protein>
    <recommendedName>
        <fullName evidence="6">Methoprene-tolerant</fullName>
    </recommendedName>
</protein>
<dbReference type="OMA" id="MATEETM"/>
<dbReference type="InterPro" id="IPR036638">
    <property type="entry name" value="HLH_DNA-bd_sf"/>
</dbReference>
<dbReference type="CDD" id="cd00130">
    <property type="entry name" value="PAS"/>
    <property type="match status" value="2"/>
</dbReference>
<dbReference type="InParanoid" id="E9GT80"/>
<dbReference type="Proteomes" id="UP000000305">
    <property type="component" value="Unassembled WGS sequence"/>
</dbReference>
<dbReference type="SMART" id="SM00091">
    <property type="entry name" value="PAS"/>
    <property type="match status" value="2"/>
</dbReference>
<evidence type="ECO:0000259" key="3">
    <source>
        <dbReference type="PROSITE" id="PS50888"/>
    </source>
</evidence>
<dbReference type="SUPFAM" id="SSF47459">
    <property type="entry name" value="HLH, helix-loop-helix DNA-binding domain"/>
    <property type="match status" value="1"/>
</dbReference>
<dbReference type="PROSITE" id="PS50888">
    <property type="entry name" value="BHLH"/>
    <property type="match status" value="1"/>
</dbReference>
<dbReference type="Gene3D" id="3.30.450.20">
    <property type="entry name" value="PAS domain"/>
    <property type="match status" value="2"/>
</dbReference>
<dbReference type="PANTHER" id="PTHR23042">
    <property type="entry name" value="CIRCADIAN PROTEIN CLOCK/ARNT/BMAL/PAS"/>
    <property type="match status" value="1"/>
</dbReference>
<dbReference type="PROSITE" id="PS50112">
    <property type="entry name" value="PAS"/>
    <property type="match status" value="1"/>
</dbReference>
<dbReference type="SUPFAM" id="SSF55785">
    <property type="entry name" value="PYP-like sensor domain (PAS domain)"/>
    <property type="match status" value="2"/>
</dbReference>
<organism evidence="4 5">
    <name type="scientific">Daphnia pulex</name>
    <name type="common">Water flea</name>
    <dbReference type="NCBI Taxonomy" id="6669"/>
    <lineage>
        <taxon>Eukaryota</taxon>
        <taxon>Metazoa</taxon>
        <taxon>Ecdysozoa</taxon>
        <taxon>Arthropoda</taxon>
        <taxon>Crustacea</taxon>
        <taxon>Branchiopoda</taxon>
        <taxon>Diplostraca</taxon>
        <taxon>Cladocera</taxon>
        <taxon>Anomopoda</taxon>
        <taxon>Daphniidae</taxon>
        <taxon>Daphnia</taxon>
    </lineage>
</organism>
<sequence>MSETLPRSQVRFEQSEAVATASEQQQLNSSREMRNRAEKQRRDKLNAYISELYSLVPSAAAAPRKLDKTSTLRLSANFLRIHQNVDLRKLDSFLLVVSCCSGKIIYVTDRVEKLLGHAQVDMMGYQLSCFVHQADQEAIENRLSDFAKQVAANPDASDSLDGQVYSFECHLAGRQLSRGEPTVYERVSVSGTFRGPRRRREWADKSSDRSVATIQQHNDYSEPLFIGLVRILQTPNTLPPLTIMQAVQDEYVTQHTTTGTIIQTDHRIAVIAGYLSGEVTGMSAYDYVFKEDLEYTLKAQKLMLDRSEGMVTYRLKTSTGRLIFLRSRGFIQYDENTKEIISFFCINSLIDEEQGMKEMQEMRAMLDKLNIGNVTPANASSPTNAIEPVAAASTQEPLSRCVRASLGKAPSVPSNGCLANGARVSGLSRSGLMPNGQSSLCISPASELQYSPSGSSTASSTFEERCQSVTPHSIVSSHTEIPNLVAVSYPFAPIPFPWRPTEVSSITTTSNGVVNIQEVSKSPEVDPVDCIGAPGSLVVSIDHQWESAPNSQSVVIQHNESLSHQQPLTPVNNVQAHSLQSSPSDNVDSIRSTLNPPSSCSVVQVPYQQHPEDVLKISIPERSSPNESNRNNYLNGYIIWPQKMSPKNRKENLILSYLDSDKHLYKQSEIAGTDQHYFPGELKVNTGTSSP</sequence>
<dbReference type="CDD" id="cd11391">
    <property type="entry name" value="bHLH_PAS"/>
    <property type="match status" value="1"/>
</dbReference>
<dbReference type="GO" id="GO:0046983">
    <property type="term" value="F:protein dimerization activity"/>
    <property type="evidence" value="ECO:0007669"/>
    <property type="project" value="InterPro"/>
</dbReference>